<protein>
    <submittedName>
        <fullName evidence="1">Uncharacterized protein</fullName>
    </submittedName>
</protein>
<dbReference type="RefSeq" id="WP_107684757.1">
    <property type="nucleotide sequence ID" value="NZ_PZKL01000045.1"/>
</dbReference>
<evidence type="ECO:0000313" key="2">
    <source>
        <dbReference type="Proteomes" id="UP000241986"/>
    </source>
</evidence>
<comment type="caution">
    <text evidence="1">The sequence shown here is derived from an EMBL/GenBank/DDBJ whole genome shotgun (WGS) entry which is preliminary data.</text>
</comment>
<name>A0A2T4MX21_AERVE</name>
<organism evidence="1 2">
    <name type="scientific">Aeromonas veronii</name>
    <dbReference type="NCBI Taxonomy" id="654"/>
    <lineage>
        <taxon>Bacteria</taxon>
        <taxon>Pseudomonadati</taxon>
        <taxon>Pseudomonadota</taxon>
        <taxon>Gammaproteobacteria</taxon>
        <taxon>Aeromonadales</taxon>
        <taxon>Aeromonadaceae</taxon>
        <taxon>Aeromonas</taxon>
    </lineage>
</organism>
<dbReference type="EMBL" id="PZKL01000045">
    <property type="protein sequence ID" value="PTH79131.1"/>
    <property type="molecule type" value="Genomic_DNA"/>
</dbReference>
<dbReference type="AlphaFoldDB" id="A0A2T4MX21"/>
<accession>A0A2T4MX21</accession>
<proteinExistence type="predicted"/>
<dbReference type="Proteomes" id="UP000241986">
    <property type="component" value="Unassembled WGS sequence"/>
</dbReference>
<gene>
    <name evidence="1" type="ORF">DAA48_22125</name>
</gene>
<sequence>MSNPIENGFVDVKIRFAIVDGKGSAELVQHIQGEIEHLIQNISCGEGTLTPDDYDGSLRLEHVDAELVSPAT</sequence>
<reference evidence="1 2" key="1">
    <citation type="submission" date="2018-03" db="EMBL/GenBank/DDBJ databases">
        <title>Aeromonas veronii whole genome sequencing and analysis.</title>
        <authorList>
            <person name="Xie H."/>
            <person name="Liu T."/>
            <person name="Wang K."/>
        </authorList>
    </citation>
    <scope>NUCLEOTIDE SEQUENCE [LARGE SCALE GENOMIC DNA]</scope>
    <source>
        <strain evidence="1 2">XH.VA.1</strain>
    </source>
</reference>
<evidence type="ECO:0000313" key="1">
    <source>
        <dbReference type="EMBL" id="PTH79131.1"/>
    </source>
</evidence>